<evidence type="ECO:0000256" key="8">
    <source>
        <dbReference type="ARBA" id="ARBA00022840"/>
    </source>
</evidence>
<organism evidence="15">
    <name type="scientific">hydrothermal vent metagenome</name>
    <dbReference type="NCBI Taxonomy" id="652676"/>
    <lineage>
        <taxon>unclassified sequences</taxon>
        <taxon>metagenomes</taxon>
        <taxon>ecological metagenomes</taxon>
    </lineage>
</organism>
<dbReference type="PROSITE" id="PS50109">
    <property type="entry name" value="HIS_KIN"/>
    <property type="match status" value="1"/>
</dbReference>
<proteinExistence type="predicted"/>
<dbReference type="SUPFAM" id="SSF47384">
    <property type="entry name" value="Homodimeric domain of signal transducing histidine kinase"/>
    <property type="match status" value="1"/>
</dbReference>
<dbReference type="InterPro" id="IPR036890">
    <property type="entry name" value="HATPase_C_sf"/>
</dbReference>
<dbReference type="InterPro" id="IPR004358">
    <property type="entry name" value="Sig_transdc_His_kin-like_C"/>
</dbReference>
<evidence type="ECO:0000256" key="3">
    <source>
        <dbReference type="ARBA" id="ARBA00012438"/>
    </source>
</evidence>
<protein>
    <recommendedName>
        <fullName evidence="3">histidine kinase</fullName>
        <ecNumber evidence="3">2.7.13.3</ecNumber>
    </recommendedName>
</protein>
<dbReference type="SMART" id="SM00388">
    <property type="entry name" value="HisKA"/>
    <property type="match status" value="1"/>
</dbReference>
<gene>
    <name evidence="15" type="ORF">MNBD_GAMMA26-573</name>
</gene>
<evidence type="ECO:0000256" key="4">
    <source>
        <dbReference type="ARBA" id="ARBA00022553"/>
    </source>
</evidence>
<dbReference type="Gene3D" id="1.10.287.130">
    <property type="match status" value="1"/>
</dbReference>
<dbReference type="SUPFAM" id="SSF158472">
    <property type="entry name" value="HAMP domain-like"/>
    <property type="match status" value="1"/>
</dbReference>
<dbReference type="SUPFAM" id="SSF55874">
    <property type="entry name" value="ATPase domain of HSP90 chaperone/DNA topoisomerase II/histidine kinase"/>
    <property type="match status" value="1"/>
</dbReference>
<evidence type="ECO:0000256" key="1">
    <source>
        <dbReference type="ARBA" id="ARBA00000085"/>
    </source>
</evidence>
<accession>A0A3B1BDX1</accession>
<dbReference type="PRINTS" id="PR00344">
    <property type="entry name" value="BCTRLSENSOR"/>
</dbReference>
<dbReference type="CDD" id="cd00082">
    <property type="entry name" value="HisKA"/>
    <property type="match status" value="1"/>
</dbReference>
<keyword evidence="9" id="KW-0902">Two-component regulatory system</keyword>
<dbReference type="SMART" id="SM00304">
    <property type="entry name" value="HAMP"/>
    <property type="match status" value="1"/>
</dbReference>
<keyword evidence="4" id="KW-0597">Phosphoprotein</keyword>
<keyword evidence="6" id="KW-0547">Nucleotide-binding</keyword>
<dbReference type="FunFam" id="3.30.565.10:FF:000010">
    <property type="entry name" value="Sensor histidine kinase RcsC"/>
    <property type="match status" value="1"/>
</dbReference>
<dbReference type="Pfam" id="PF00672">
    <property type="entry name" value="HAMP"/>
    <property type="match status" value="1"/>
</dbReference>
<dbReference type="PROSITE" id="PS50885">
    <property type="entry name" value="HAMP"/>
    <property type="match status" value="1"/>
</dbReference>
<dbReference type="EMBL" id="UOFX01000068">
    <property type="protein sequence ID" value="VAX10213.1"/>
    <property type="molecule type" value="Genomic_DNA"/>
</dbReference>
<keyword evidence="12" id="KW-0812">Transmembrane</keyword>
<evidence type="ECO:0000259" key="13">
    <source>
        <dbReference type="PROSITE" id="PS50109"/>
    </source>
</evidence>
<dbReference type="InterPro" id="IPR050736">
    <property type="entry name" value="Sensor_HK_Regulatory"/>
</dbReference>
<evidence type="ECO:0000256" key="6">
    <source>
        <dbReference type="ARBA" id="ARBA00022741"/>
    </source>
</evidence>
<evidence type="ECO:0000256" key="11">
    <source>
        <dbReference type="ARBA" id="ARBA00023306"/>
    </source>
</evidence>
<dbReference type="PANTHER" id="PTHR43711">
    <property type="entry name" value="TWO-COMPONENT HISTIDINE KINASE"/>
    <property type="match status" value="1"/>
</dbReference>
<feature type="domain" description="Histidine kinase" evidence="13">
    <location>
        <begin position="405"/>
        <end position="624"/>
    </location>
</feature>
<comment type="subcellular location">
    <subcellularLocation>
        <location evidence="2">Membrane</location>
    </subcellularLocation>
</comment>
<keyword evidence="8" id="KW-0067">ATP-binding</keyword>
<keyword evidence="5" id="KW-0808">Transferase</keyword>
<evidence type="ECO:0000313" key="15">
    <source>
        <dbReference type="EMBL" id="VAX10213.1"/>
    </source>
</evidence>
<dbReference type="InterPro" id="IPR036097">
    <property type="entry name" value="HisK_dim/P_sf"/>
</dbReference>
<dbReference type="InterPro" id="IPR005467">
    <property type="entry name" value="His_kinase_dom"/>
</dbReference>
<dbReference type="EC" id="2.7.13.3" evidence="3"/>
<reference evidence="15" key="1">
    <citation type="submission" date="2018-06" db="EMBL/GenBank/DDBJ databases">
        <authorList>
            <person name="Zhirakovskaya E."/>
        </authorList>
    </citation>
    <scope>NUCLEOTIDE SEQUENCE</scope>
</reference>
<dbReference type="SMART" id="SM00387">
    <property type="entry name" value="HATPase_c"/>
    <property type="match status" value="1"/>
</dbReference>
<evidence type="ECO:0000256" key="12">
    <source>
        <dbReference type="SAM" id="Phobius"/>
    </source>
</evidence>
<dbReference type="InterPro" id="IPR003594">
    <property type="entry name" value="HATPase_dom"/>
</dbReference>
<keyword evidence="10 12" id="KW-0472">Membrane</keyword>
<dbReference type="Pfam" id="PF02518">
    <property type="entry name" value="HATPase_c"/>
    <property type="match status" value="1"/>
</dbReference>
<feature type="transmembrane region" description="Helical" evidence="12">
    <location>
        <begin position="296"/>
        <end position="319"/>
    </location>
</feature>
<evidence type="ECO:0000256" key="9">
    <source>
        <dbReference type="ARBA" id="ARBA00023012"/>
    </source>
</evidence>
<evidence type="ECO:0000256" key="10">
    <source>
        <dbReference type="ARBA" id="ARBA00023136"/>
    </source>
</evidence>
<dbReference type="CDD" id="cd16922">
    <property type="entry name" value="HATPase_EvgS-ArcB-TorS-like"/>
    <property type="match status" value="1"/>
</dbReference>
<dbReference type="Pfam" id="PF00512">
    <property type="entry name" value="HisKA"/>
    <property type="match status" value="1"/>
</dbReference>
<dbReference type="GO" id="GO:0000155">
    <property type="term" value="F:phosphorelay sensor kinase activity"/>
    <property type="evidence" value="ECO:0007669"/>
    <property type="project" value="InterPro"/>
</dbReference>
<dbReference type="Gene3D" id="6.10.340.10">
    <property type="match status" value="1"/>
</dbReference>
<evidence type="ECO:0000256" key="5">
    <source>
        <dbReference type="ARBA" id="ARBA00022679"/>
    </source>
</evidence>
<evidence type="ECO:0000256" key="2">
    <source>
        <dbReference type="ARBA" id="ARBA00004370"/>
    </source>
</evidence>
<sequence length="633" mass="69144">MRLGIKKKILISMLAVGLIPGMVGILSIYLKGSTIFQQTTGKYLAYIAQQITANVQTIIEQELTAALLISAHPDVRLLVQSAKEEREPLQKSIAEYLHQDAKHAAYKFVGIYDVDGNPVLQAGSKPAMPIDSSMILFQLATSSPVSLIGAPIDSNSANGFYVPIYTPIHDKKGGKIIGGIATFLNVPALFMEHSIQNGRHLKTSHFNLVTSDGTLIYDALIPSGGLSFTPEVMHKITAGNGSWFTSWDEHGTESIFSFAPLILGSSAAWIYTGNGQLYIIFTQPKADAFDAPIQSVLIGAALPGFLLAVLLIMVIYFILRKTVNPISTLQKGATIIGSGNLKHRIEIHTNDEIEDLAIAFNNMTVELKNSYMDLEDKVTRRTVELEKSYNELEKASNLKSQFLASMSHELRTPLNAIMGFSDVMTEEVYGEINEKQRRCLNNIHKSGKHLLEVINGFLELSKIEAGKMVLNLRELVVADAMEEIQGLVAQLAHKAEIELNFYIDKAPKSIIVDCVKFRQIMYNLLSNAIKFTSEGGVVSVTAQGTDADLIISVIDSGIGIAEECRDTIFLPFRQVDGSSSRSYEGTGLGLALSKNFIEMHGGKISVCSTPGIGSTFTFNIPIGDLEATHAEDR</sequence>
<comment type="catalytic activity">
    <reaction evidence="1">
        <text>ATP + protein L-histidine = ADP + protein N-phospho-L-histidine.</text>
        <dbReference type="EC" id="2.7.13.3"/>
    </reaction>
</comment>
<keyword evidence="11" id="KW-0131">Cell cycle</keyword>
<evidence type="ECO:0000259" key="14">
    <source>
        <dbReference type="PROSITE" id="PS50885"/>
    </source>
</evidence>
<feature type="domain" description="HAMP" evidence="14">
    <location>
        <begin position="320"/>
        <end position="372"/>
    </location>
</feature>
<feature type="transmembrane region" description="Helical" evidence="12">
    <location>
        <begin position="9"/>
        <end position="30"/>
    </location>
</feature>
<dbReference type="InterPro" id="IPR003661">
    <property type="entry name" value="HisK_dim/P_dom"/>
</dbReference>
<dbReference type="FunFam" id="1.10.287.130:FF:000038">
    <property type="entry name" value="Sensory transduction histidine kinase"/>
    <property type="match status" value="1"/>
</dbReference>
<dbReference type="InterPro" id="IPR003660">
    <property type="entry name" value="HAMP_dom"/>
</dbReference>
<name>A0A3B1BDX1_9ZZZZ</name>
<dbReference type="GO" id="GO:0005524">
    <property type="term" value="F:ATP binding"/>
    <property type="evidence" value="ECO:0007669"/>
    <property type="project" value="UniProtKB-KW"/>
</dbReference>
<dbReference type="Gene3D" id="3.30.565.10">
    <property type="entry name" value="Histidine kinase-like ATPase, C-terminal domain"/>
    <property type="match status" value="1"/>
</dbReference>
<dbReference type="AlphaFoldDB" id="A0A3B1BDX1"/>
<evidence type="ECO:0000256" key="7">
    <source>
        <dbReference type="ARBA" id="ARBA00022777"/>
    </source>
</evidence>
<dbReference type="GO" id="GO:0016020">
    <property type="term" value="C:membrane"/>
    <property type="evidence" value="ECO:0007669"/>
    <property type="project" value="UniProtKB-SubCell"/>
</dbReference>
<dbReference type="CDD" id="cd06225">
    <property type="entry name" value="HAMP"/>
    <property type="match status" value="1"/>
</dbReference>
<keyword evidence="7" id="KW-0418">Kinase</keyword>
<keyword evidence="12" id="KW-1133">Transmembrane helix</keyword>
<dbReference type="PANTHER" id="PTHR43711:SF1">
    <property type="entry name" value="HISTIDINE KINASE 1"/>
    <property type="match status" value="1"/>
</dbReference>